<feature type="region of interest" description="Disordered" evidence="4">
    <location>
        <begin position="274"/>
        <end position="709"/>
    </location>
</feature>
<gene>
    <name evidence="6" type="ORF">AAF712_003644</name>
</gene>
<comment type="caution">
    <text evidence="6">The sequence shown here is derived from an EMBL/GenBank/DDBJ whole genome shotgun (WGS) entry which is preliminary data.</text>
</comment>
<feature type="compositionally biased region" description="Basic and acidic residues" evidence="4">
    <location>
        <begin position="507"/>
        <end position="516"/>
    </location>
</feature>
<dbReference type="Pfam" id="PF00505">
    <property type="entry name" value="HMG_box"/>
    <property type="match status" value="1"/>
</dbReference>
<evidence type="ECO:0000256" key="4">
    <source>
        <dbReference type="SAM" id="MobiDB-lite"/>
    </source>
</evidence>
<feature type="compositionally biased region" description="Polar residues" evidence="4">
    <location>
        <begin position="539"/>
        <end position="577"/>
    </location>
</feature>
<evidence type="ECO:0000256" key="2">
    <source>
        <dbReference type="ARBA" id="ARBA00023242"/>
    </source>
</evidence>
<evidence type="ECO:0000313" key="6">
    <source>
        <dbReference type="EMBL" id="KAL0069279.1"/>
    </source>
</evidence>
<feature type="domain" description="HMG box" evidence="5">
    <location>
        <begin position="207"/>
        <end position="276"/>
    </location>
</feature>
<dbReference type="PANTHER" id="PTHR45789">
    <property type="entry name" value="FI18025P1"/>
    <property type="match status" value="1"/>
</dbReference>
<organism evidence="6 7">
    <name type="scientific">Marasmius tenuissimus</name>
    <dbReference type="NCBI Taxonomy" id="585030"/>
    <lineage>
        <taxon>Eukaryota</taxon>
        <taxon>Fungi</taxon>
        <taxon>Dikarya</taxon>
        <taxon>Basidiomycota</taxon>
        <taxon>Agaricomycotina</taxon>
        <taxon>Agaricomycetes</taxon>
        <taxon>Agaricomycetidae</taxon>
        <taxon>Agaricales</taxon>
        <taxon>Marasmiineae</taxon>
        <taxon>Marasmiaceae</taxon>
        <taxon>Marasmius</taxon>
    </lineage>
</organism>
<feature type="compositionally biased region" description="Polar residues" evidence="4">
    <location>
        <begin position="836"/>
        <end position="850"/>
    </location>
</feature>
<sequence length="1023" mass="111376">MVGGRNVPGILSETEHSGTIHNGEQQVENRGAEVWMDIDDADDNDDDDMPPLVEKPPGHDERTSDQDEDDEDVSLPSISVASYSTLPSGGYTFIADGSSSSAAGTVSTTSFQMPGALSIHHATVGPTTSSQHEFSFPIVTRQDDPASSAASHLRSPTTDVGGGEIAMNLADDIASAPRGRSRHYFVSEANEGLMSGDGEAAAGGGYIPRPPNAFILFRSSFIRSQKISGKVEGNHSRLSKIIGMYWRTLPPGERAEWEAKARIAQEEHRRRYPDWRFRPGSSKNNVSRGRGRRGKGGGRKGRLKTKDGGGEEDNSAEPDEVPVGVKKNITNHVDKGKGKERERDELTRVNGKGKAREVEQHISPQKVSIMTPYVPPTLKRPYHLRDRPEKSSTTSPTAYEVPSSSSSSAPQSLTTTNNHNSSGSSKILTSSADSSSKGPGAGSSKERSPVATPSQGSNESISSSPKKTPSSGAKPHSEPQPTREDLRLKHITQLLVQGKEGEELEHELERWERGEEGLDPTGPSSSDTERGGAPPSWSPVASTPSSDWTNTPPSASATDTDTHTQGGEWNFSGIGSSSDRRGARQFFDPNAPTLADEDRNGNSRKRSSSAPAPRGRTPVLAQIPPHSESYADLPSTIDDSQNEDGHEEEPSTYSSTWDTSYDNFYNGYEQPQQHPSPYLSSPLSSDHVRGHDQNQRQWTYPPYSPSETQTIHVESSLNPHQYSTFRSRNPLQRHTRTRSHVNPIQTLTPSECNMTFSPTTSGPYSPQGSMVISPTHSVHSPITPSSAPPGFREVPQTQPDRVSSIPRRGSIAFPISPSASVPYSSPGSFSHHRSAGPQQFTTDNQEQSMVESGIQMSGNYSLTWDEPDRRQWYREREAEGAHSYTDEDRELDHTYPSPDTRNMGWMVPSHQQDPYQSFSPASDDAGHSNMGWEQAGEGRRGMVTCIVDPFLRGSEATQSDIEIASPVPPPASSYSSLTGWAGEPVIRISPPNIYDRRDKQSDIWETDGDVGFGYGVGFGRRGG</sequence>
<dbReference type="PANTHER" id="PTHR45789:SF2">
    <property type="entry name" value="FI18025P1"/>
    <property type="match status" value="1"/>
</dbReference>
<dbReference type="SMART" id="SM00398">
    <property type="entry name" value="HMG"/>
    <property type="match status" value="1"/>
</dbReference>
<feature type="region of interest" description="Disordered" evidence="4">
    <location>
        <begin position="912"/>
        <end position="935"/>
    </location>
</feature>
<dbReference type="InterPro" id="IPR036910">
    <property type="entry name" value="HMG_box_dom_sf"/>
</dbReference>
<proteinExistence type="predicted"/>
<evidence type="ECO:0000313" key="7">
    <source>
        <dbReference type="Proteomes" id="UP001437256"/>
    </source>
</evidence>
<keyword evidence="2 3" id="KW-0539">Nucleus</keyword>
<feature type="region of interest" description="Disordered" evidence="4">
    <location>
        <begin position="142"/>
        <end position="162"/>
    </location>
</feature>
<keyword evidence="1 3" id="KW-0238">DNA-binding</keyword>
<dbReference type="InterPro" id="IPR009071">
    <property type="entry name" value="HMG_box_dom"/>
</dbReference>
<feature type="DNA-binding region" description="HMG box" evidence="3">
    <location>
        <begin position="207"/>
        <end position="276"/>
    </location>
</feature>
<feature type="region of interest" description="Disordered" evidence="4">
    <location>
        <begin position="1"/>
        <end position="73"/>
    </location>
</feature>
<reference evidence="6 7" key="1">
    <citation type="submission" date="2024-05" db="EMBL/GenBank/DDBJ databases">
        <title>A draft genome resource for the thread blight pathogen Marasmius tenuissimus strain MS-2.</title>
        <authorList>
            <person name="Yulfo-Soto G.E."/>
            <person name="Baruah I.K."/>
            <person name="Amoako-Attah I."/>
            <person name="Bukari Y."/>
            <person name="Meinhardt L.W."/>
            <person name="Bailey B.A."/>
            <person name="Cohen S.P."/>
        </authorList>
    </citation>
    <scope>NUCLEOTIDE SEQUENCE [LARGE SCALE GENOMIC DNA]</scope>
    <source>
        <strain evidence="6 7">MS-2</strain>
    </source>
</reference>
<dbReference type="SUPFAM" id="SSF47095">
    <property type="entry name" value="HMG-box"/>
    <property type="match status" value="1"/>
</dbReference>
<feature type="compositionally biased region" description="Polar residues" evidence="4">
    <location>
        <begin position="817"/>
        <end position="828"/>
    </location>
</feature>
<feature type="compositionally biased region" description="Basic and acidic residues" evidence="4">
    <location>
        <begin position="56"/>
        <end position="65"/>
    </location>
</feature>
<dbReference type="EMBL" id="JBBXMP010000013">
    <property type="protein sequence ID" value="KAL0069279.1"/>
    <property type="molecule type" value="Genomic_DNA"/>
</dbReference>
<keyword evidence="7" id="KW-1185">Reference proteome</keyword>
<dbReference type="Proteomes" id="UP001437256">
    <property type="component" value="Unassembled WGS sequence"/>
</dbReference>
<dbReference type="PROSITE" id="PS50118">
    <property type="entry name" value="HMG_BOX_2"/>
    <property type="match status" value="1"/>
</dbReference>
<feature type="compositionally biased region" description="Polar residues" evidence="4">
    <location>
        <begin position="740"/>
        <end position="785"/>
    </location>
</feature>
<feature type="compositionally biased region" description="Basic residues" evidence="4">
    <location>
        <begin position="289"/>
        <end position="303"/>
    </location>
</feature>
<feature type="compositionally biased region" description="Polar residues" evidence="4">
    <location>
        <begin position="19"/>
        <end position="28"/>
    </location>
</feature>
<dbReference type="InterPro" id="IPR051356">
    <property type="entry name" value="SOX/SOX-like_TF"/>
</dbReference>
<dbReference type="CDD" id="cd01389">
    <property type="entry name" value="HMG-box_ROX1-like"/>
    <property type="match status" value="1"/>
</dbReference>
<feature type="compositionally biased region" description="Low complexity" evidence="4">
    <location>
        <begin position="651"/>
        <end position="662"/>
    </location>
</feature>
<feature type="compositionally biased region" description="Low complexity" evidence="4">
    <location>
        <begin position="460"/>
        <end position="474"/>
    </location>
</feature>
<evidence type="ECO:0000259" key="5">
    <source>
        <dbReference type="PROSITE" id="PS50118"/>
    </source>
</evidence>
<evidence type="ECO:0000256" key="1">
    <source>
        <dbReference type="ARBA" id="ARBA00023125"/>
    </source>
</evidence>
<feature type="compositionally biased region" description="Basic and acidic residues" evidence="4">
    <location>
        <begin position="475"/>
        <end position="488"/>
    </location>
</feature>
<feature type="compositionally biased region" description="Low complexity" evidence="4">
    <location>
        <begin position="670"/>
        <end position="685"/>
    </location>
</feature>
<evidence type="ECO:0000256" key="3">
    <source>
        <dbReference type="PROSITE-ProRule" id="PRU00267"/>
    </source>
</evidence>
<dbReference type="Gene3D" id="1.10.30.10">
    <property type="entry name" value="High mobility group box domain"/>
    <property type="match status" value="1"/>
</dbReference>
<protein>
    <recommendedName>
        <fullName evidence="5">HMG box domain-containing protein</fullName>
    </recommendedName>
</protein>
<feature type="compositionally biased region" description="Acidic residues" evidence="4">
    <location>
        <begin position="310"/>
        <end position="320"/>
    </location>
</feature>
<feature type="compositionally biased region" description="Polar residues" evidence="4">
    <location>
        <begin position="148"/>
        <end position="158"/>
    </location>
</feature>
<name>A0ABR3A8I9_9AGAR</name>
<feature type="compositionally biased region" description="Acidic residues" evidence="4">
    <location>
        <begin position="36"/>
        <end position="49"/>
    </location>
</feature>
<feature type="compositionally biased region" description="Low complexity" evidence="4">
    <location>
        <begin position="403"/>
        <end position="438"/>
    </location>
</feature>
<accession>A0ABR3A8I9</accession>
<feature type="region of interest" description="Disordered" evidence="4">
    <location>
        <begin position="731"/>
        <end position="850"/>
    </location>
</feature>
<feature type="compositionally biased region" description="Basic and acidic residues" evidence="4">
    <location>
        <begin position="332"/>
        <end position="347"/>
    </location>
</feature>